<dbReference type="Pfam" id="PF12738">
    <property type="entry name" value="PTCB-BRCT"/>
    <property type="match status" value="1"/>
</dbReference>
<dbReference type="CDD" id="cd01229">
    <property type="entry name" value="PH_Ect2"/>
    <property type="match status" value="1"/>
</dbReference>
<evidence type="ECO:0008006" key="6">
    <source>
        <dbReference type="Google" id="ProtNLM"/>
    </source>
</evidence>
<feature type="domain" description="DH" evidence="2">
    <location>
        <begin position="435"/>
        <end position="624"/>
    </location>
</feature>
<dbReference type="InterPro" id="IPR001331">
    <property type="entry name" value="GDS_CDC24_CS"/>
</dbReference>
<comment type="caution">
    <text evidence="4">The sequence shown here is derived from an EMBL/GenBank/DDBJ whole genome shotgun (WGS) entry which is preliminary data.</text>
</comment>
<feature type="domain" description="BRCT" evidence="3">
    <location>
        <begin position="218"/>
        <end position="306"/>
    </location>
</feature>
<dbReference type="InterPro" id="IPR001357">
    <property type="entry name" value="BRCT_dom"/>
</dbReference>
<dbReference type="CDD" id="cd00160">
    <property type="entry name" value="RhoGEF"/>
    <property type="match status" value="1"/>
</dbReference>
<dbReference type="GO" id="GO:0007399">
    <property type="term" value="P:nervous system development"/>
    <property type="evidence" value="ECO:0007669"/>
    <property type="project" value="TreeGrafter"/>
</dbReference>
<feature type="region of interest" description="Disordered" evidence="1">
    <location>
        <begin position="390"/>
        <end position="422"/>
    </location>
</feature>
<dbReference type="PROSITE" id="PS50010">
    <property type="entry name" value="DH_2"/>
    <property type="match status" value="1"/>
</dbReference>
<evidence type="ECO:0000259" key="2">
    <source>
        <dbReference type="PROSITE" id="PS50010"/>
    </source>
</evidence>
<dbReference type="PANTHER" id="PTHR16777">
    <property type="entry name" value="PROTEIN ECT2"/>
    <property type="match status" value="1"/>
</dbReference>
<dbReference type="GO" id="GO:0035556">
    <property type="term" value="P:intracellular signal transduction"/>
    <property type="evidence" value="ECO:0007669"/>
    <property type="project" value="InterPro"/>
</dbReference>
<dbReference type="PANTHER" id="PTHR16777:SF2">
    <property type="entry name" value="PROTEIN ECT2"/>
    <property type="match status" value="1"/>
</dbReference>
<organism evidence="4 5">
    <name type="scientific">Ridgeia piscesae</name>
    <name type="common">Tubeworm</name>
    <dbReference type="NCBI Taxonomy" id="27915"/>
    <lineage>
        <taxon>Eukaryota</taxon>
        <taxon>Metazoa</taxon>
        <taxon>Spiralia</taxon>
        <taxon>Lophotrochozoa</taxon>
        <taxon>Annelida</taxon>
        <taxon>Polychaeta</taxon>
        <taxon>Sedentaria</taxon>
        <taxon>Canalipalpata</taxon>
        <taxon>Sabellida</taxon>
        <taxon>Siboglinidae</taxon>
        <taxon>Ridgeia</taxon>
    </lineage>
</organism>
<dbReference type="InterPro" id="IPR049396">
    <property type="entry name" value="ECT2_BRCT0"/>
</dbReference>
<feature type="domain" description="BRCT" evidence="3">
    <location>
        <begin position="124"/>
        <end position="199"/>
    </location>
</feature>
<evidence type="ECO:0000256" key="1">
    <source>
        <dbReference type="SAM" id="MobiDB-lite"/>
    </source>
</evidence>
<dbReference type="PROSITE" id="PS00741">
    <property type="entry name" value="DH_1"/>
    <property type="match status" value="1"/>
</dbReference>
<dbReference type="Gene3D" id="1.20.900.10">
    <property type="entry name" value="Dbl homology (DH) domain"/>
    <property type="match status" value="1"/>
</dbReference>
<dbReference type="InterPro" id="IPR000219">
    <property type="entry name" value="DH_dom"/>
</dbReference>
<gene>
    <name evidence="4" type="ORF">NP493_1577g00016</name>
</gene>
<feature type="region of interest" description="Disordered" evidence="1">
    <location>
        <begin position="930"/>
        <end position="949"/>
    </location>
</feature>
<dbReference type="CDD" id="cd17732">
    <property type="entry name" value="BRCT_Ect2_rpt2"/>
    <property type="match status" value="1"/>
</dbReference>
<dbReference type="InterPro" id="IPR026817">
    <property type="entry name" value="Ect2"/>
</dbReference>
<evidence type="ECO:0000313" key="4">
    <source>
        <dbReference type="EMBL" id="KAK2161548.1"/>
    </source>
</evidence>
<dbReference type="GO" id="GO:0005096">
    <property type="term" value="F:GTPase activator activity"/>
    <property type="evidence" value="ECO:0007669"/>
    <property type="project" value="InterPro"/>
</dbReference>
<sequence length="949" mass="106582">MAEFSNPIGNSDVDYHSQSSRASTEEDETMEQDLRIIVVGNQCHNNTSLQEALQSHFSSADVLYSDTGFEYMTDTDDDTVFVIENFDGDVFQQLRRGRCRILGPPVIIKCARDGERLPSNQRPLYCTTMNQLILCFTGFKVKEDLSRLADLIHHMGGSIRKDFSFRITHLVANCTSGEKFRAAVSMGTPIMHMDWVLKTWEQCIDISVSATDEKFMCHKLSPFYFSTLSFLGFCRDEQRHMEEVTFKNGGTCAEAGAPTCTHLVVAEHSVKTIPFDTHPKLLVVKSEWFWASIQMDVCADESLYTFVPVAEEVVMGNPVSVGVPCSVSVSKSRKRKRLKENLAQLASEGEVNTPMFKRRSNEVARMSFGASFLDTTADTSATPNQVVTEFDQESGGHMTPCSGKSTPSSRHGITTPGSSSGCHLVPVVKESRTSRRLQIVHELFQTEKNYVGILHTILKVFKEEVERTDQPGGAILDPPTVKIIFGEIPPIYNAHIKMRDELNELVNNWKEENLVGDVFLRHADALTKCYPPFVNYFTNTKETLRDCDRNLPRFHAFLKVCQTRQECGRQSLTELLIRPVQRLPSVLLILKEMLKRTEERNPDYRQLEKAISALEEVMTHINEDKRKTECHQTMFDIINDIENCPPNLLSSHRAFVTRVDVVELTDELSGRGDPLSLFVFSDSLELCKRRVKVLNSSKTATPHGAKTPQKAFKHIEVMQLSSIKRVVDIVNSSDVDCKNVFALVTKKMNEEERRYAFSLVDEAVRKIDFLTTLSKTICNSTCRADYVSVSVVSQSETLLTTVDSQTLSIDTSEIGSRHLINRLGKRVSRAFSFNKTPRKLKRAMSSMTQLVSPRHRDLSSASINPYLLNTPSSEFKAIRLATELTGAVSYSDLVDQMSIGSPSQTRHSDTLATADSPISAIMRTPLSIRHLTTNGPTLPTSSLKFDNPT</sequence>
<name>A0AAD9JZZ5_RIDPI</name>
<proteinExistence type="predicted"/>
<dbReference type="AlphaFoldDB" id="A0AAD9JZZ5"/>
<dbReference type="CDD" id="cd17733">
    <property type="entry name" value="BRCT_Ect2_rpt1"/>
    <property type="match status" value="1"/>
</dbReference>
<feature type="region of interest" description="Disordered" evidence="1">
    <location>
        <begin position="1"/>
        <end position="30"/>
    </location>
</feature>
<dbReference type="GO" id="GO:0005085">
    <property type="term" value="F:guanyl-nucleotide exchange factor activity"/>
    <property type="evidence" value="ECO:0007669"/>
    <property type="project" value="InterPro"/>
</dbReference>
<reference evidence="4" key="1">
    <citation type="journal article" date="2023" name="Mol. Biol. Evol.">
        <title>Third-Generation Sequencing Reveals the Adaptive Role of the Epigenome in Three Deep-Sea Polychaetes.</title>
        <authorList>
            <person name="Perez M."/>
            <person name="Aroh O."/>
            <person name="Sun Y."/>
            <person name="Lan Y."/>
            <person name="Juniper S.K."/>
            <person name="Young C.R."/>
            <person name="Angers B."/>
            <person name="Qian P.Y."/>
        </authorList>
    </citation>
    <scope>NUCLEOTIDE SEQUENCE</scope>
    <source>
        <strain evidence="4">R07B-5</strain>
    </source>
</reference>
<dbReference type="SMART" id="SM00325">
    <property type="entry name" value="RhoGEF"/>
    <property type="match status" value="1"/>
</dbReference>
<keyword evidence="5" id="KW-1185">Reference proteome</keyword>
<feature type="compositionally biased region" description="Polar residues" evidence="1">
    <location>
        <begin position="402"/>
        <end position="421"/>
    </location>
</feature>
<dbReference type="SUPFAM" id="SSF48065">
    <property type="entry name" value="DBL homology domain (DH-domain)"/>
    <property type="match status" value="1"/>
</dbReference>
<dbReference type="Proteomes" id="UP001209878">
    <property type="component" value="Unassembled WGS sequence"/>
</dbReference>
<dbReference type="SMART" id="SM00292">
    <property type="entry name" value="BRCT"/>
    <property type="match status" value="2"/>
</dbReference>
<dbReference type="GO" id="GO:0005938">
    <property type="term" value="C:cell cortex"/>
    <property type="evidence" value="ECO:0007669"/>
    <property type="project" value="TreeGrafter"/>
</dbReference>
<dbReference type="Gene3D" id="3.40.50.10190">
    <property type="entry name" value="BRCT domain"/>
    <property type="match status" value="3"/>
</dbReference>
<dbReference type="InterPro" id="IPR036420">
    <property type="entry name" value="BRCT_dom_sf"/>
</dbReference>
<dbReference type="Pfam" id="PF21243">
    <property type="entry name" value="ECT2_BRCT0"/>
    <property type="match status" value="1"/>
</dbReference>
<dbReference type="EMBL" id="JAODUO010001576">
    <property type="protein sequence ID" value="KAK2161548.1"/>
    <property type="molecule type" value="Genomic_DNA"/>
</dbReference>
<dbReference type="GO" id="GO:0000281">
    <property type="term" value="P:mitotic cytokinesis"/>
    <property type="evidence" value="ECO:0007669"/>
    <property type="project" value="TreeGrafter"/>
</dbReference>
<dbReference type="InterPro" id="IPR035899">
    <property type="entry name" value="DBL_dom_sf"/>
</dbReference>
<dbReference type="GO" id="GO:2000431">
    <property type="term" value="P:regulation of cytokinesis, actomyosin contractile ring assembly"/>
    <property type="evidence" value="ECO:0007669"/>
    <property type="project" value="InterPro"/>
</dbReference>
<dbReference type="SUPFAM" id="SSF52113">
    <property type="entry name" value="BRCT domain"/>
    <property type="match status" value="2"/>
</dbReference>
<evidence type="ECO:0000259" key="3">
    <source>
        <dbReference type="PROSITE" id="PS50172"/>
    </source>
</evidence>
<accession>A0AAD9JZZ5</accession>
<dbReference type="GO" id="GO:0005634">
    <property type="term" value="C:nucleus"/>
    <property type="evidence" value="ECO:0007669"/>
    <property type="project" value="InterPro"/>
</dbReference>
<dbReference type="PROSITE" id="PS50172">
    <property type="entry name" value="BRCT"/>
    <property type="match status" value="2"/>
</dbReference>
<protein>
    <recommendedName>
        <fullName evidence="6">Protein ECT2</fullName>
    </recommendedName>
</protein>
<dbReference type="InterPro" id="IPR049395">
    <property type="entry name" value="ECT2_PH"/>
</dbReference>
<dbReference type="Pfam" id="PF00621">
    <property type="entry name" value="RhoGEF"/>
    <property type="match status" value="1"/>
</dbReference>
<evidence type="ECO:0000313" key="5">
    <source>
        <dbReference type="Proteomes" id="UP001209878"/>
    </source>
</evidence>
<dbReference type="Pfam" id="PF21242">
    <property type="entry name" value="ECT2_PH"/>
    <property type="match status" value="1"/>
</dbReference>